<dbReference type="PROSITE" id="PS50943">
    <property type="entry name" value="HTH_CROC1"/>
    <property type="match status" value="1"/>
</dbReference>
<dbReference type="Pfam" id="PF01381">
    <property type="entry name" value="HTH_3"/>
    <property type="match status" value="1"/>
</dbReference>
<name>A0A518GWV1_9BACT</name>
<protein>
    <recommendedName>
        <fullName evidence="1">HTH cro/C1-type domain-containing protein</fullName>
    </recommendedName>
</protein>
<gene>
    <name evidence="2" type="ORF">ElP_09160</name>
</gene>
<dbReference type="CDD" id="cd00093">
    <property type="entry name" value="HTH_XRE"/>
    <property type="match status" value="1"/>
</dbReference>
<sequence length="95" mass="10609">MARMRTRTRTRERIASGLEARRTLAGRLREFRKAKFGDQGGPEMARLLGLPARTYYNYETGVTIPAEVLLALVDRTDVSPIWLLAGEGPMTRSGS</sequence>
<keyword evidence="3" id="KW-1185">Reference proteome</keyword>
<dbReference type="KEGG" id="tpla:ElP_09160"/>
<organism evidence="2 3">
    <name type="scientific">Tautonia plasticadhaerens</name>
    <dbReference type="NCBI Taxonomy" id="2527974"/>
    <lineage>
        <taxon>Bacteria</taxon>
        <taxon>Pseudomonadati</taxon>
        <taxon>Planctomycetota</taxon>
        <taxon>Planctomycetia</taxon>
        <taxon>Isosphaerales</taxon>
        <taxon>Isosphaeraceae</taxon>
        <taxon>Tautonia</taxon>
    </lineage>
</organism>
<dbReference type="EMBL" id="CP036426">
    <property type="protein sequence ID" value="QDV33074.1"/>
    <property type="molecule type" value="Genomic_DNA"/>
</dbReference>
<dbReference type="GO" id="GO:0003677">
    <property type="term" value="F:DNA binding"/>
    <property type="evidence" value="ECO:0007669"/>
    <property type="project" value="InterPro"/>
</dbReference>
<evidence type="ECO:0000259" key="1">
    <source>
        <dbReference type="PROSITE" id="PS50943"/>
    </source>
</evidence>
<dbReference type="AlphaFoldDB" id="A0A518GWV1"/>
<dbReference type="RefSeq" id="WP_145267492.1">
    <property type="nucleotide sequence ID" value="NZ_CP036426.1"/>
</dbReference>
<feature type="domain" description="HTH cro/C1-type" evidence="1">
    <location>
        <begin position="43"/>
        <end position="83"/>
    </location>
</feature>
<dbReference type="InterPro" id="IPR001387">
    <property type="entry name" value="Cro/C1-type_HTH"/>
</dbReference>
<dbReference type="SMART" id="SM00530">
    <property type="entry name" value="HTH_XRE"/>
    <property type="match status" value="1"/>
</dbReference>
<dbReference type="Proteomes" id="UP000317835">
    <property type="component" value="Chromosome"/>
</dbReference>
<evidence type="ECO:0000313" key="2">
    <source>
        <dbReference type="EMBL" id="QDV33074.1"/>
    </source>
</evidence>
<dbReference type="Gene3D" id="1.10.260.40">
    <property type="entry name" value="lambda repressor-like DNA-binding domains"/>
    <property type="match status" value="1"/>
</dbReference>
<dbReference type="OrthoDB" id="284645at2"/>
<reference evidence="2 3" key="1">
    <citation type="submission" date="2019-02" db="EMBL/GenBank/DDBJ databases">
        <title>Deep-cultivation of Planctomycetes and their phenomic and genomic characterization uncovers novel biology.</title>
        <authorList>
            <person name="Wiegand S."/>
            <person name="Jogler M."/>
            <person name="Boedeker C."/>
            <person name="Pinto D."/>
            <person name="Vollmers J."/>
            <person name="Rivas-Marin E."/>
            <person name="Kohn T."/>
            <person name="Peeters S.H."/>
            <person name="Heuer A."/>
            <person name="Rast P."/>
            <person name="Oberbeckmann S."/>
            <person name="Bunk B."/>
            <person name="Jeske O."/>
            <person name="Meyerdierks A."/>
            <person name="Storesund J.E."/>
            <person name="Kallscheuer N."/>
            <person name="Luecker S."/>
            <person name="Lage O.M."/>
            <person name="Pohl T."/>
            <person name="Merkel B.J."/>
            <person name="Hornburger P."/>
            <person name="Mueller R.-W."/>
            <person name="Bruemmer F."/>
            <person name="Labrenz M."/>
            <person name="Spormann A.M."/>
            <person name="Op den Camp H."/>
            <person name="Overmann J."/>
            <person name="Amann R."/>
            <person name="Jetten M.S.M."/>
            <person name="Mascher T."/>
            <person name="Medema M.H."/>
            <person name="Devos D.P."/>
            <person name="Kaster A.-K."/>
            <person name="Ovreas L."/>
            <person name="Rohde M."/>
            <person name="Galperin M.Y."/>
            <person name="Jogler C."/>
        </authorList>
    </citation>
    <scope>NUCLEOTIDE SEQUENCE [LARGE SCALE GENOMIC DNA]</scope>
    <source>
        <strain evidence="2 3">ElP</strain>
    </source>
</reference>
<proteinExistence type="predicted"/>
<accession>A0A518GWV1</accession>
<dbReference type="SUPFAM" id="SSF47413">
    <property type="entry name" value="lambda repressor-like DNA-binding domains"/>
    <property type="match status" value="1"/>
</dbReference>
<evidence type="ECO:0000313" key="3">
    <source>
        <dbReference type="Proteomes" id="UP000317835"/>
    </source>
</evidence>
<dbReference type="InterPro" id="IPR010982">
    <property type="entry name" value="Lambda_DNA-bd_dom_sf"/>
</dbReference>